<proteinExistence type="predicted"/>
<sequence>MSHYSYPLNDDRERLLDRLDEETESSTRADAIDTAIRHYLEDRENRKEHWEEFTPKQMRLLNTSELKMSYYPKVR</sequence>
<protein>
    <recommendedName>
        <fullName evidence="3">Ribbon-helix-helix protein CopG domain-containing protein</fullName>
    </recommendedName>
</protein>
<evidence type="ECO:0000313" key="1">
    <source>
        <dbReference type="EMBL" id="MFC7204828.1"/>
    </source>
</evidence>
<dbReference type="AlphaFoldDB" id="A0ABD5ZHU3"/>
<dbReference type="RefSeq" id="WP_390224857.1">
    <property type="nucleotide sequence ID" value="NZ_JBHTAA010000005.1"/>
</dbReference>
<dbReference type="Proteomes" id="UP001596481">
    <property type="component" value="Unassembled WGS sequence"/>
</dbReference>
<name>A0ABD5ZHU3_9EURY</name>
<dbReference type="EMBL" id="JBHTAA010000005">
    <property type="protein sequence ID" value="MFC7204828.1"/>
    <property type="molecule type" value="Genomic_DNA"/>
</dbReference>
<reference evidence="1 2" key="1">
    <citation type="journal article" date="2019" name="Int. J. Syst. Evol. Microbiol.">
        <title>The Global Catalogue of Microorganisms (GCM) 10K type strain sequencing project: providing services to taxonomists for standard genome sequencing and annotation.</title>
        <authorList>
            <consortium name="The Broad Institute Genomics Platform"/>
            <consortium name="The Broad Institute Genome Sequencing Center for Infectious Disease"/>
            <person name="Wu L."/>
            <person name="Ma J."/>
        </authorList>
    </citation>
    <scope>NUCLEOTIDE SEQUENCE [LARGE SCALE GENOMIC DNA]</scope>
    <source>
        <strain evidence="1 2">DSM 29988</strain>
    </source>
</reference>
<evidence type="ECO:0008006" key="3">
    <source>
        <dbReference type="Google" id="ProtNLM"/>
    </source>
</evidence>
<gene>
    <name evidence="1" type="ORF">ACFQJC_15030</name>
</gene>
<organism evidence="1 2">
    <name type="scientific">Haloferax namakaokahaiae</name>
    <dbReference type="NCBI Taxonomy" id="1748331"/>
    <lineage>
        <taxon>Archaea</taxon>
        <taxon>Methanobacteriati</taxon>
        <taxon>Methanobacteriota</taxon>
        <taxon>Stenosarchaea group</taxon>
        <taxon>Halobacteria</taxon>
        <taxon>Halobacteriales</taxon>
        <taxon>Haloferacaceae</taxon>
        <taxon>Haloferax</taxon>
    </lineage>
</organism>
<accession>A0ABD5ZHU3</accession>
<comment type="caution">
    <text evidence="1">The sequence shown here is derived from an EMBL/GenBank/DDBJ whole genome shotgun (WGS) entry which is preliminary data.</text>
</comment>
<evidence type="ECO:0000313" key="2">
    <source>
        <dbReference type="Proteomes" id="UP001596481"/>
    </source>
</evidence>
<dbReference type="InterPro" id="IPR055810">
    <property type="entry name" value="DUF7386"/>
</dbReference>
<dbReference type="Pfam" id="PF24111">
    <property type="entry name" value="DUF7386"/>
    <property type="match status" value="1"/>
</dbReference>
<keyword evidence="2" id="KW-1185">Reference proteome</keyword>